<dbReference type="Proteomes" id="UP001501237">
    <property type="component" value="Unassembled WGS sequence"/>
</dbReference>
<protein>
    <submittedName>
        <fullName evidence="2">Uncharacterized protein</fullName>
    </submittedName>
</protein>
<feature type="region of interest" description="Disordered" evidence="1">
    <location>
        <begin position="127"/>
        <end position="147"/>
    </location>
</feature>
<name>A0ABP6QK26_9ACTN</name>
<evidence type="ECO:0000313" key="3">
    <source>
        <dbReference type="Proteomes" id="UP001501237"/>
    </source>
</evidence>
<dbReference type="EMBL" id="BAAAUV010000023">
    <property type="protein sequence ID" value="GAA3232292.1"/>
    <property type="molecule type" value="Genomic_DNA"/>
</dbReference>
<comment type="caution">
    <text evidence="2">The sequence shown here is derived from an EMBL/GenBank/DDBJ whole genome shotgun (WGS) entry which is preliminary data.</text>
</comment>
<accession>A0ABP6QK26</accession>
<evidence type="ECO:0000256" key="1">
    <source>
        <dbReference type="SAM" id="MobiDB-lite"/>
    </source>
</evidence>
<reference evidence="3" key="1">
    <citation type="journal article" date="2019" name="Int. J. Syst. Evol. Microbiol.">
        <title>The Global Catalogue of Microorganisms (GCM) 10K type strain sequencing project: providing services to taxonomists for standard genome sequencing and annotation.</title>
        <authorList>
            <consortium name="The Broad Institute Genomics Platform"/>
            <consortium name="The Broad Institute Genome Sequencing Center for Infectious Disease"/>
            <person name="Wu L."/>
            <person name="Ma J."/>
        </authorList>
    </citation>
    <scope>NUCLEOTIDE SEQUENCE [LARGE SCALE GENOMIC DNA]</scope>
    <source>
        <strain evidence="3">JCM 9377</strain>
    </source>
</reference>
<organism evidence="2 3">
    <name type="scientific">Actinocorallia longicatena</name>
    <dbReference type="NCBI Taxonomy" id="111803"/>
    <lineage>
        <taxon>Bacteria</taxon>
        <taxon>Bacillati</taxon>
        <taxon>Actinomycetota</taxon>
        <taxon>Actinomycetes</taxon>
        <taxon>Streptosporangiales</taxon>
        <taxon>Thermomonosporaceae</taxon>
        <taxon>Actinocorallia</taxon>
    </lineage>
</organism>
<proteinExistence type="predicted"/>
<keyword evidence="3" id="KW-1185">Reference proteome</keyword>
<sequence>MTLQGDVLRLHRGRLTLGRLTLAEGVEDPRVVLAEPGSLRLGAGRPRLALSRLTLSGRARRHDGVLPRRHRLGKNSLGPRHGHPGFKVIVIVLHGSTFDSGFRTRRKLPLIGHAAQATRRSTFLTPRVDNKLERRSPQTPAAPMPKGPADLARVVQHTHNYHQRSLWINTVPTTGQ</sequence>
<gene>
    <name evidence="2" type="ORF">GCM10010468_63960</name>
</gene>
<evidence type="ECO:0000313" key="2">
    <source>
        <dbReference type="EMBL" id="GAA3232292.1"/>
    </source>
</evidence>